<accession>A0A1M7DVR3</accession>
<evidence type="ECO:0000313" key="1">
    <source>
        <dbReference type="EMBL" id="GEN22957.1"/>
    </source>
</evidence>
<keyword evidence="4" id="KW-1185">Reference proteome</keyword>
<name>A0A1M7DVR3_9GAMM</name>
<proteinExistence type="predicted"/>
<dbReference type="EMBL" id="BJXU01000032">
    <property type="protein sequence ID" value="GEN22957.1"/>
    <property type="molecule type" value="Genomic_DNA"/>
</dbReference>
<reference evidence="1 4" key="2">
    <citation type="submission" date="2019-07" db="EMBL/GenBank/DDBJ databases">
        <title>Whole genome shotgun sequence of Halomonas cupida NBRC 102219.</title>
        <authorList>
            <person name="Hosoyama A."/>
            <person name="Uohara A."/>
            <person name="Ohji S."/>
            <person name="Ichikawa N."/>
        </authorList>
    </citation>
    <scope>NUCLEOTIDE SEQUENCE [LARGE SCALE GENOMIC DNA]</scope>
    <source>
        <strain evidence="1 4">NBRC 102219</strain>
    </source>
</reference>
<evidence type="ECO:0000313" key="4">
    <source>
        <dbReference type="Proteomes" id="UP000321726"/>
    </source>
</evidence>
<gene>
    <name evidence="1" type="ORF">HCU01_09060</name>
    <name evidence="2" type="ORF">SAMN05660971_01503</name>
</gene>
<protein>
    <submittedName>
        <fullName evidence="2">Uncharacterized protein</fullName>
    </submittedName>
</protein>
<dbReference type="STRING" id="44933.SAMN05660971_01503"/>
<dbReference type="RefSeq" id="WP_073434402.1">
    <property type="nucleotide sequence ID" value="NZ_BJXU01000032.1"/>
</dbReference>
<dbReference type="EMBL" id="FRCA01000003">
    <property type="protein sequence ID" value="SHL83584.1"/>
    <property type="molecule type" value="Genomic_DNA"/>
</dbReference>
<evidence type="ECO:0000313" key="2">
    <source>
        <dbReference type="EMBL" id="SHL83584.1"/>
    </source>
</evidence>
<evidence type="ECO:0000313" key="3">
    <source>
        <dbReference type="Proteomes" id="UP000184123"/>
    </source>
</evidence>
<dbReference type="AlphaFoldDB" id="A0A1M7DVR3"/>
<dbReference type="Proteomes" id="UP000321726">
    <property type="component" value="Unassembled WGS sequence"/>
</dbReference>
<sequence>MISVALDLTCSVCGFSQFLLPIHHQDGANVCCANCTAYKCKALDLERVLTSVQRTPHTQPQPF</sequence>
<organism evidence="2 3">
    <name type="scientific">Halomonas cupida</name>
    <dbReference type="NCBI Taxonomy" id="44933"/>
    <lineage>
        <taxon>Bacteria</taxon>
        <taxon>Pseudomonadati</taxon>
        <taxon>Pseudomonadota</taxon>
        <taxon>Gammaproteobacteria</taxon>
        <taxon>Oceanospirillales</taxon>
        <taxon>Halomonadaceae</taxon>
        <taxon>Halomonas</taxon>
    </lineage>
</organism>
<dbReference type="Proteomes" id="UP000184123">
    <property type="component" value="Unassembled WGS sequence"/>
</dbReference>
<reference evidence="2 3" key="1">
    <citation type="submission" date="2016-11" db="EMBL/GenBank/DDBJ databases">
        <authorList>
            <person name="Jaros S."/>
            <person name="Januszkiewicz K."/>
            <person name="Wedrychowicz H."/>
        </authorList>
    </citation>
    <scope>NUCLEOTIDE SEQUENCE [LARGE SCALE GENOMIC DNA]</scope>
    <source>
        <strain evidence="2 3">DSM 4740</strain>
    </source>
</reference>
<dbReference type="OrthoDB" id="6183689at2"/>